<reference evidence="7" key="1">
    <citation type="submission" date="2016-02" db="EMBL/GenBank/DDBJ databases">
        <title>Draft genome sequence of Microdochium bolleyi, a fungal endophyte of beachgrass.</title>
        <authorList>
            <consortium name="DOE Joint Genome Institute"/>
            <person name="David A.S."/>
            <person name="May G."/>
            <person name="Haridas S."/>
            <person name="Lim J."/>
            <person name="Wang M."/>
            <person name="Labutti K."/>
            <person name="Lipzen A."/>
            <person name="Barry K."/>
            <person name="Grigoriev I.V."/>
        </authorList>
    </citation>
    <scope>NUCLEOTIDE SEQUENCE [LARGE SCALE GENOMIC DNA]</scope>
    <source>
        <strain evidence="7">J235TASD1</strain>
    </source>
</reference>
<keyword evidence="2" id="KW-0812">Transmembrane</keyword>
<sequence>MEYRTPTDENAPAIQRFGKWLRLKQYQIEVTFGVYMFTPVEKSVFWSVVFLFSSLTLLACVLYMPQHIVFISNRAWFYVNGYAGDQISSSATTGAGLVTGLDKESIALSVSSLGSSATAATTAGLVREL</sequence>
<dbReference type="OrthoDB" id="202672at2759"/>
<keyword evidence="5" id="KW-0472">Membrane</keyword>
<evidence type="ECO:0000256" key="3">
    <source>
        <dbReference type="ARBA" id="ARBA00022824"/>
    </source>
</evidence>
<evidence type="ECO:0000256" key="5">
    <source>
        <dbReference type="ARBA" id="ARBA00023136"/>
    </source>
</evidence>
<keyword evidence="4" id="KW-1133">Transmembrane helix</keyword>
<evidence type="ECO:0000256" key="1">
    <source>
        <dbReference type="ARBA" id="ARBA00004477"/>
    </source>
</evidence>
<dbReference type="InParanoid" id="A0A136J737"/>
<dbReference type="Pfam" id="PF11779">
    <property type="entry name" value="SPT_ssu-like"/>
    <property type="match status" value="1"/>
</dbReference>
<keyword evidence="7" id="KW-1185">Reference proteome</keyword>
<organism evidence="6 7">
    <name type="scientific">Microdochium bolleyi</name>
    <dbReference type="NCBI Taxonomy" id="196109"/>
    <lineage>
        <taxon>Eukaryota</taxon>
        <taxon>Fungi</taxon>
        <taxon>Dikarya</taxon>
        <taxon>Ascomycota</taxon>
        <taxon>Pezizomycotina</taxon>
        <taxon>Sordariomycetes</taxon>
        <taxon>Xylariomycetidae</taxon>
        <taxon>Xylariales</taxon>
        <taxon>Microdochiaceae</taxon>
        <taxon>Microdochium</taxon>
    </lineage>
</organism>
<gene>
    <name evidence="6" type="ORF">Micbo1qcDRAFT_160850</name>
</gene>
<accession>A0A136J737</accession>
<proteinExistence type="predicted"/>
<evidence type="ECO:0000256" key="2">
    <source>
        <dbReference type="ARBA" id="ARBA00022692"/>
    </source>
</evidence>
<evidence type="ECO:0000256" key="4">
    <source>
        <dbReference type="ARBA" id="ARBA00022989"/>
    </source>
</evidence>
<name>A0A136J737_9PEZI</name>
<evidence type="ECO:0000313" key="7">
    <source>
        <dbReference type="Proteomes" id="UP000070501"/>
    </source>
</evidence>
<keyword evidence="3" id="KW-0256">Endoplasmic reticulum</keyword>
<protein>
    <submittedName>
        <fullName evidence="6">Uncharacterized protein</fullName>
    </submittedName>
</protein>
<comment type="subcellular location">
    <subcellularLocation>
        <location evidence="1">Endoplasmic reticulum membrane</location>
        <topology evidence="1">Multi-pass membrane protein</topology>
    </subcellularLocation>
</comment>
<dbReference type="AlphaFoldDB" id="A0A136J737"/>
<evidence type="ECO:0000313" key="6">
    <source>
        <dbReference type="EMBL" id="KXJ92970.1"/>
    </source>
</evidence>
<dbReference type="STRING" id="196109.A0A136J737"/>
<dbReference type="InterPro" id="IPR024512">
    <property type="entry name" value="Ser_palmitoyltrfase_ssu-like"/>
</dbReference>
<dbReference type="Proteomes" id="UP000070501">
    <property type="component" value="Unassembled WGS sequence"/>
</dbReference>
<dbReference type="GO" id="GO:0005789">
    <property type="term" value="C:endoplasmic reticulum membrane"/>
    <property type="evidence" value="ECO:0007669"/>
    <property type="project" value="UniProtKB-SubCell"/>
</dbReference>
<dbReference type="EMBL" id="KQ964248">
    <property type="protein sequence ID" value="KXJ92970.1"/>
    <property type="molecule type" value="Genomic_DNA"/>
</dbReference>